<accession>C7M113</accession>
<organism evidence="1 2">
    <name type="scientific">Acidimicrobium ferrooxidans (strain DSM 10331 / JCM 15462 / NBRC 103882 / ICP)</name>
    <dbReference type="NCBI Taxonomy" id="525909"/>
    <lineage>
        <taxon>Bacteria</taxon>
        <taxon>Bacillati</taxon>
        <taxon>Actinomycetota</taxon>
        <taxon>Acidimicrobiia</taxon>
        <taxon>Acidimicrobiales</taxon>
        <taxon>Acidimicrobiaceae</taxon>
        <taxon>Acidimicrobium</taxon>
    </lineage>
</organism>
<protein>
    <submittedName>
        <fullName evidence="1">Uncharacterized protein</fullName>
    </submittedName>
</protein>
<dbReference type="Proteomes" id="UP000000771">
    <property type="component" value="Chromosome"/>
</dbReference>
<reference evidence="1 2" key="1">
    <citation type="journal article" date="2009" name="Stand. Genomic Sci.">
        <title>Complete genome sequence of Acidimicrobium ferrooxidans type strain (ICP).</title>
        <authorList>
            <person name="Clum A."/>
            <person name="Nolan M."/>
            <person name="Lang E."/>
            <person name="Glavina Del Rio T."/>
            <person name="Tice H."/>
            <person name="Copeland A."/>
            <person name="Cheng J.F."/>
            <person name="Lucas S."/>
            <person name="Chen F."/>
            <person name="Bruce D."/>
            <person name="Goodwin L."/>
            <person name="Pitluck S."/>
            <person name="Ivanova N."/>
            <person name="Mavrommatis K."/>
            <person name="Mikhailova N."/>
            <person name="Pati A."/>
            <person name="Chen A."/>
            <person name="Palaniappan K."/>
            <person name="Goker M."/>
            <person name="Spring S."/>
            <person name="Land M."/>
            <person name="Hauser L."/>
            <person name="Chang Y.J."/>
            <person name="Jeffries C.C."/>
            <person name="Chain P."/>
            <person name="Bristow J."/>
            <person name="Eisen J.A."/>
            <person name="Markowitz V."/>
            <person name="Hugenholtz P."/>
            <person name="Kyrpides N.C."/>
            <person name="Klenk H.P."/>
            <person name="Lapidus A."/>
        </authorList>
    </citation>
    <scope>NUCLEOTIDE SEQUENCE [LARGE SCALE GENOMIC DNA]</scope>
    <source>
        <strain evidence="2">DSM 10331 / JCM 15462 / NBRC 103882 / ICP</strain>
    </source>
</reference>
<dbReference type="HOGENOM" id="CLU_1764012_0_0_11"/>
<name>C7M113_ACIFD</name>
<sequence length="147" mass="15886">MRVRAPFAPRRYAIAARGPQAEGKAPVGSDCHPVDQVAQELLDGVRVGDLDDPGDLGEEGLEPLAVWEPRSRSAQLAGQPFSVDDQFITLFDQLGDPGQADRRRHVAGLEGSQVVVAGPLQRGRGREFGEHRAAKQILGRLVEGDRC</sequence>
<dbReference type="AlphaFoldDB" id="C7M113"/>
<keyword evidence="2" id="KW-1185">Reference proteome</keyword>
<proteinExistence type="predicted"/>
<gene>
    <name evidence="1" type="ordered locus">Afer_1755</name>
</gene>
<dbReference type="EMBL" id="CP001631">
    <property type="protein sequence ID" value="ACU54671.1"/>
    <property type="molecule type" value="Genomic_DNA"/>
</dbReference>
<evidence type="ECO:0000313" key="1">
    <source>
        <dbReference type="EMBL" id="ACU54671.1"/>
    </source>
</evidence>
<evidence type="ECO:0000313" key="2">
    <source>
        <dbReference type="Proteomes" id="UP000000771"/>
    </source>
</evidence>
<dbReference type="KEGG" id="afo:Afer_1755"/>